<proteinExistence type="predicted"/>
<protein>
    <submittedName>
        <fullName evidence="3">DNA-binding protein</fullName>
    </submittedName>
</protein>
<comment type="caution">
    <text evidence="3">The sequence shown here is derived from an EMBL/GenBank/DDBJ whole genome shotgun (WGS) entry which is preliminary data.</text>
</comment>
<accession>A0A124I7G5</accession>
<organism evidence="3 4">
    <name type="scientific">Streptomyces caeruleatus</name>
    <dbReference type="NCBI Taxonomy" id="661399"/>
    <lineage>
        <taxon>Bacteria</taxon>
        <taxon>Bacillati</taxon>
        <taxon>Actinomycetota</taxon>
        <taxon>Actinomycetes</taxon>
        <taxon>Kitasatosporales</taxon>
        <taxon>Streptomycetaceae</taxon>
        <taxon>Streptomyces</taxon>
    </lineage>
</organism>
<dbReference type="EMBL" id="LMWY01000044">
    <property type="protein sequence ID" value="KUN96166.1"/>
    <property type="molecule type" value="Genomic_DNA"/>
</dbReference>
<dbReference type="InterPro" id="IPR001387">
    <property type="entry name" value="Cro/C1-type_HTH"/>
</dbReference>
<reference evidence="3 4" key="1">
    <citation type="submission" date="2015-10" db="EMBL/GenBank/DDBJ databases">
        <title>Draft genome sequence of Streptomyces caeruleatus NRRL B-24802, type strain for the species Streptomyces caeruleatus.</title>
        <authorList>
            <person name="Ruckert C."/>
            <person name="Winkler A."/>
            <person name="Kalinowski J."/>
            <person name="Kampfer P."/>
            <person name="Glaeser S."/>
        </authorList>
    </citation>
    <scope>NUCLEOTIDE SEQUENCE [LARGE SCALE GENOMIC DNA]</scope>
    <source>
        <strain evidence="3 4">NRRL B-24802</strain>
    </source>
</reference>
<keyword evidence="3" id="KW-0238">DNA-binding</keyword>
<dbReference type="STRING" id="661399.AQJ67_33525"/>
<feature type="domain" description="HTH cro/C1-type" evidence="2">
    <location>
        <begin position="39"/>
        <end position="83"/>
    </location>
</feature>
<evidence type="ECO:0000313" key="4">
    <source>
        <dbReference type="Proteomes" id="UP000053429"/>
    </source>
</evidence>
<gene>
    <name evidence="3" type="ORF">AQJ67_33525</name>
</gene>
<dbReference type="RefSeq" id="WP_062723121.1">
    <property type="nucleotide sequence ID" value="NZ_KQ948936.1"/>
</dbReference>
<sequence>MEHSNPPGNDKATPEEFAAWLRDQLERRGYDLRPRGGGQTRFATDSGIGTGTISRMLNAKQGAQDIRVLELLATALGLQLSEVLVAAGILSRDELAAVQHQGPRPGGPLTPEQAAAEMGINDPDDVEMFVSTTEFLRRRRAKNHERRIAEN</sequence>
<evidence type="ECO:0000256" key="1">
    <source>
        <dbReference type="SAM" id="MobiDB-lite"/>
    </source>
</evidence>
<evidence type="ECO:0000313" key="3">
    <source>
        <dbReference type="EMBL" id="KUN96166.1"/>
    </source>
</evidence>
<dbReference type="OrthoDB" id="4220717at2"/>
<dbReference type="SUPFAM" id="SSF47413">
    <property type="entry name" value="lambda repressor-like DNA-binding domains"/>
    <property type="match status" value="1"/>
</dbReference>
<dbReference type="Gene3D" id="1.10.260.40">
    <property type="entry name" value="lambda repressor-like DNA-binding domains"/>
    <property type="match status" value="1"/>
</dbReference>
<evidence type="ECO:0000259" key="2">
    <source>
        <dbReference type="PROSITE" id="PS50943"/>
    </source>
</evidence>
<feature type="region of interest" description="Disordered" evidence="1">
    <location>
        <begin position="99"/>
        <end position="122"/>
    </location>
</feature>
<name>A0A124I7G5_9ACTN</name>
<dbReference type="GO" id="GO:0003677">
    <property type="term" value="F:DNA binding"/>
    <property type="evidence" value="ECO:0007669"/>
    <property type="project" value="UniProtKB-KW"/>
</dbReference>
<dbReference type="PROSITE" id="PS50943">
    <property type="entry name" value="HTH_CROC1"/>
    <property type="match status" value="1"/>
</dbReference>
<keyword evidence="4" id="KW-1185">Reference proteome</keyword>
<dbReference type="Proteomes" id="UP000053429">
    <property type="component" value="Unassembled WGS sequence"/>
</dbReference>
<dbReference type="AlphaFoldDB" id="A0A124I7G5"/>
<dbReference type="InterPro" id="IPR010982">
    <property type="entry name" value="Lambda_DNA-bd_dom_sf"/>
</dbReference>